<feature type="region of interest" description="Disordered" evidence="1">
    <location>
        <begin position="1"/>
        <end position="23"/>
    </location>
</feature>
<evidence type="ECO:0000313" key="2">
    <source>
        <dbReference type="EMBL" id="RAL39843.1"/>
    </source>
</evidence>
<protein>
    <submittedName>
        <fullName evidence="2">Uncharacterized protein</fullName>
    </submittedName>
</protein>
<evidence type="ECO:0000313" key="3">
    <source>
        <dbReference type="Proteomes" id="UP000249390"/>
    </source>
</evidence>
<reference evidence="2 3" key="1">
    <citation type="submission" date="2018-06" db="EMBL/GenBank/DDBJ databases">
        <title>The Genome of Cuscuta australis (Dodder) Provides Insight into the Evolution of Plant Parasitism.</title>
        <authorList>
            <person name="Liu H."/>
        </authorList>
    </citation>
    <scope>NUCLEOTIDE SEQUENCE [LARGE SCALE GENOMIC DNA]</scope>
    <source>
        <strain evidence="3">cv. Yunnan</strain>
        <tissue evidence="2">Vines</tissue>
    </source>
</reference>
<keyword evidence="3" id="KW-1185">Reference proteome</keyword>
<dbReference type="AlphaFoldDB" id="A0A328D7D5"/>
<sequence length="85" mass="9526">MLHCCAESSRFPPDAASPETLQPPGSGVQEILGLAFLCETKPKKLNSPLHFALVFLDLKHYPKLRRRADVQIPDGRFHVQVKFDA</sequence>
<organism evidence="2 3">
    <name type="scientific">Cuscuta australis</name>
    <dbReference type="NCBI Taxonomy" id="267555"/>
    <lineage>
        <taxon>Eukaryota</taxon>
        <taxon>Viridiplantae</taxon>
        <taxon>Streptophyta</taxon>
        <taxon>Embryophyta</taxon>
        <taxon>Tracheophyta</taxon>
        <taxon>Spermatophyta</taxon>
        <taxon>Magnoliopsida</taxon>
        <taxon>eudicotyledons</taxon>
        <taxon>Gunneridae</taxon>
        <taxon>Pentapetalae</taxon>
        <taxon>asterids</taxon>
        <taxon>lamiids</taxon>
        <taxon>Solanales</taxon>
        <taxon>Convolvulaceae</taxon>
        <taxon>Cuscuteae</taxon>
        <taxon>Cuscuta</taxon>
        <taxon>Cuscuta subgen. Grammica</taxon>
        <taxon>Cuscuta sect. Cleistogrammica</taxon>
    </lineage>
</organism>
<dbReference type="Proteomes" id="UP000249390">
    <property type="component" value="Unassembled WGS sequence"/>
</dbReference>
<comment type="caution">
    <text evidence="2">The sequence shown here is derived from an EMBL/GenBank/DDBJ whole genome shotgun (WGS) entry which is preliminary data.</text>
</comment>
<evidence type="ECO:0000256" key="1">
    <source>
        <dbReference type="SAM" id="MobiDB-lite"/>
    </source>
</evidence>
<accession>A0A328D7D5</accession>
<dbReference type="EMBL" id="NQVE01000196">
    <property type="protein sequence ID" value="RAL39843.1"/>
    <property type="molecule type" value="Genomic_DNA"/>
</dbReference>
<proteinExistence type="predicted"/>
<gene>
    <name evidence="2" type="ORF">DM860_013044</name>
</gene>
<name>A0A328D7D5_9ASTE</name>